<accession>A0A3D8WXS5</accession>
<feature type="domain" description="Helix-turn-helix" evidence="1">
    <location>
        <begin position="20"/>
        <end position="62"/>
    </location>
</feature>
<dbReference type="RefSeq" id="WP_116076640.1">
    <property type="nucleotide sequence ID" value="NZ_CP187630.1"/>
</dbReference>
<evidence type="ECO:0000313" key="2">
    <source>
        <dbReference type="EMBL" id="RDZ11509.1"/>
    </source>
</evidence>
<dbReference type="InterPro" id="IPR041657">
    <property type="entry name" value="HTH_17"/>
</dbReference>
<dbReference type="GO" id="GO:0003677">
    <property type="term" value="F:DNA binding"/>
    <property type="evidence" value="ECO:0007669"/>
    <property type="project" value="UniProtKB-KW"/>
</dbReference>
<organism evidence="2 3">
    <name type="scientific">Priestia megaterium</name>
    <name type="common">Bacillus megaterium</name>
    <dbReference type="NCBI Taxonomy" id="1404"/>
    <lineage>
        <taxon>Bacteria</taxon>
        <taxon>Bacillati</taxon>
        <taxon>Bacillota</taxon>
        <taxon>Bacilli</taxon>
        <taxon>Bacillales</taxon>
        <taxon>Bacillaceae</taxon>
        <taxon>Priestia</taxon>
    </lineage>
</organism>
<sequence length="90" mass="10690">MKEFVYIKPELKRKFIRECVLTSPEAIELLEISRPRLSKMIKDGKIEPAKKSDAISLFLKDDVLLKKEELIKLRKQFRPWETSKGEENDR</sequence>
<gene>
    <name evidence="2" type="ORF">C3744_20830</name>
</gene>
<evidence type="ECO:0000259" key="1">
    <source>
        <dbReference type="Pfam" id="PF12728"/>
    </source>
</evidence>
<keyword evidence="2" id="KW-0238">DNA-binding</keyword>
<protein>
    <submittedName>
        <fullName evidence="2">DNA-binding protein</fullName>
    </submittedName>
</protein>
<reference evidence="2 3" key="1">
    <citation type="journal article" date="2018" name="Appl. Environ. Microbiol.">
        <title>Antimicrobial susceptibility testing and tentative epidemiological cut-off values of five Bacillus species relevant for use as animal feed additives or for plant protection.</title>
        <authorList>
            <person name="Agerso Y."/>
            <person name="Stuer-Lauridsen B."/>
            <person name="Bjerre K."/>
            <person name="Jensen M.G."/>
            <person name="Johansen E."/>
            <person name="Bennedsen M."/>
            <person name="Brockmann E."/>
            <person name="Nielsen B."/>
        </authorList>
    </citation>
    <scope>NUCLEOTIDE SEQUENCE [LARGE SCALE GENOMIC DNA]</scope>
    <source>
        <strain evidence="2 3">CHCC20162</strain>
    </source>
</reference>
<proteinExistence type="predicted"/>
<dbReference type="Pfam" id="PF12728">
    <property type="entry name" value="HTH_17"/>
    <property type="match status" value="1"/>
</dbReference>
<name>A0A3D8WXS5_PRIMG</name>
<dbReference type="EMBL" id="PQWM01000028">
    <property type="protein sequence ID" value="RDZ11509.1"/>
    <property type="molecule type" value="Genomic_DNA"/>
</dbReference>
<dbReference type="Proteomes" id="UP000256519">
    <property type="component" value="Unassembled WGS sequence"/>
</dbReference>
<comment type="caution">
    <text evidence="2">The sequence shown here is derived from an EMBL/GenBank/DDBJ whole genome shotgun (WGS) entry which is preliminary data.</text>
</comment>
<dbReference type="AlphaFoldDB" id="A0A3D8WXS5"/>
<evidence type="ECO:0000313" key="3">
    <source>
        <dbReference type="Proteomes" id="UP000256519"/>
    </source>
</evidence>